<reference evidence="1 2" key="1">
    <citation type="submission" date="2019-07" db="EMBL/GenBank/DDBJ databases">
        <title>Whole genome shotgun sequence of Myxococcus virescens NBRC 100334.</title>
        <authorList>
            <person name="Hosoyama A."/>
            <person name="Uohara A."/>
            <person name="Ohji S."/>
            <person name="Ichikawa N."/>
        </authorList>
    </citation>
    <scope>NUCLEOTIDE SEQUENCE [LARGE SCALE GENOMIC DNA]</scope>
    <source>
        <strain evidence="1 2">NBRC 100334</strain>
    </source>
</reference>
<dbReference type="InterPro" id="IPR019619">
    <property type="entry name" value="DUF2490"/>
</dbReference>
<dbReference type="Pfam" id="PF10677">
    <property type="entry name" value="DUF2490"/>
    <property type="match status" value="1"/>
</dbReference>
<accession>A0A511HNJ0</accession>
<dbReference type="EMBL" id="BJVY01000062">
    <property type="protein sequence ID" value="GEL75150.1"/>
    <property type="molecule type" value="Genomic_DNA"/>
</dbReference>
<name>A0A511HNJ0_9BACT</name>
<evidence type="ECO:0000313" key="1">
    <source>
        <dbReference type="EMBL" id="GEL75150.1"/>
    </source>
</evidence>
<evidence type="ECO:0000313" key="2">
    <source>
        <dbReference type="Proteomes" id="UP000321224"/>
    </source>
</evidence>
<evidence type="ECO:0008006" key="3">
    <source>
        <dbReference type="Google" id="ProtNLM"/>
    </source>
</evidence>
<comment type="caution">
    <text evidence="1">The sequence shown here is derived from an EMBL/GenBank/DDBJ whole genome shotgun (WGS) entry which is preliminary data.</text>
</comment>
<sequence length="233" mass="26522">MRIMRTENWLPLIGLLLVIPFHTVEARPVRAEAQLWYTVSAQGGIGEHLLYYLEAQPRFGKDDARGILRSAGGVRLAQDMSLWLGQGWFPSWRWEGDPALRQGESRLFQQFLYTPRFGQVRGTLRARLEQRFLPGTTEVSHRGRVMLRGAHPVAAEGRLSLIVWDEVFYHLSSVANGPSAGFDMNRVFVGAGWKYGDHSSVEVGYLNVFTRRPYAETEQLIHTLSVAMPFNFM</sequence>
<dbReference type="Proteomes" id="UP000321224">
    <property type="component" value="Unassembled WGS sequence"/>
</dbReference>
<gene>
    <name evidence="1" type="ORF">MVI01_69340</name>
</gene>
<dbReference type="AlphaFoldDB" id="A0A511HNJ0"/>
<protein>
    <recommendedName>
        <fullName evidence="3">DUF2490 domain-containing protein</fullName>
    </recommendedName>
</protein>
<proteinExistence type="predicted"/>
<organism evidence="1 2">
    <name type="scientific">Myxococcus virescens</name>
    <dbReference type="NCBI Taxonomy" id="83456"/>
    <lineage>
        <taxon>Bacteria</taxon>
        <taxon>Pseudomonadati</taxon>
        <taxon>Myxococcota</taxon>
        <taxon>Myxococcia</taxon>
        <taxon>Myxococcales</taxon>
        <taxon>Cystobacterineae</taxon>
        <taxon>Myxococcaceae</taxon>
        <taxon>Myxococcus</taxon>
    </lineage>
</organism>